<reference evidence="12" key="1">
    <citation type="submission" date="2023-03" db="EMBL/GenBank/DDBJ databases">
        <title>Near-Complete genome sequence of Lipomyces tetrasporous NRRL Y-64009, an oleaginous yeast capable of growing on lignocellulosic hydrolysates.</title>
        <authorList>
            <consortium name="Lawrence Berkeley National Laboratory"/>
            <person name="Jagtap S.S."/>
            <person name="Liu J.-J."/>
            <person name="Walukiewicz H.E."/>
            <person name="Pangilinan J."/>
            <person name="Lipzen A."/>
            <person name="Ahrendt S."/>
            <person name="Koriabine M."/>
            <person name="Cobaugh K."/>
            <person name="Salamov A."/>
            <person name="Yoshinaga Y."/>
            <person name="Ng V."/>
            <person name="Daum C."/>
            <person name="Grigoriev I.V."/>
            <person name="Slininger P.J."/>
            <person name="Dien B.S."/>
            <person name="Jin Y.-S."/>
            <person name="Rao C.V."/>
        </authorList>
    </citation>
    <scope>NUCLEOTIDE SEQUENCE</scope>
    <source>
        <strain evidence="12">NRRL Y-64009</strain>
    </source>
</reference>
<dbReference type="PRINTS" id="PR00320">
    <property type="entry name" value="GPROTEINBRPT"/>
</dbReference>
<evidence type="ECO:0000256" key="9">
    <source>
        <dbReference type="PROSITE-ProRule" id="PRU00221"/>
    </source>
</evidence>
<dbReference type="GO" id="GO:0007059">
    <property type="term" value="P:chromosome segregation"/>
    <property type="evidence" value="ECO:0007669"/>
    <property type="project" value="UniProtKB-KW"/>
</dbReference>
<comment type="subcellular location">
    <subcellularLocation>
        <location evidence="1 10">Nucleus</location>
    </subcellularLocation>
</comment>
<dbReference type="Pfam" id="PF00400">
    <property type="entry name" value="WD40"/>
    <property type="match status" value="6"/>
</dbReference>
<dbReference type="PROSITE" id="PS50082">
    <property type="entry name" value="WD_REPEATS_2"/>
    <property type="match status" value="5"/>
</dbReference>
<evidence type="ECO:0000313" key="12">
    <source>
        <dbReference type="EMBL" id="KAJ8100504.1"/>
    </source>
</evidence>
<dbReference type="InterPro" id="IPR020472">
    <property type="entry name" value="WD40_PAC1"/>
</dbReference>
<feature type="repeat" description="WD" evidence="9">
    <location>
        <begin position="203"/>
        <end position="244"/>
    </location>
</feature>
<comment type="function">
    <text evidence="7">Required for 3'-end cleavage and polyadenylation of pre-mRNAs. Also involved in chromosome segregation where it has a role in chromosome attachment to the mitotic spindle.</text>
</comment>
<organism evidence="12 13">
    <name type="scientific">Lipomyces tetrasporus</name>
    <dbReference type="NCBI Taxonomy" id="54092"/>
    <lineage>
        <taxon>Eukaryota</taxon>
        <taxon>Fungi</taxon>
        <taxon>Dikarya</taxon>
        <taxon>Ascomycota</taxon>
        <taxon>Saccharomycotina</taxon>
        <taxon>Lipomycetes</taxon>
        <taxon>Lipomycetales</taxon>
        <taxon>Lipomycetaceae</taxon>
        <taxon>Lipomyces</taxon>
    </lineage>
</organism>
<dbReference type="InterPro" id="IPR015943">
    <property type="entry name" value="WD40/YVTN_repeat-like_dom_sf"/>
</dbReference>
<feature type="repeat" description="WD" evidence="9">
    <location>
        <begin position="162"/>
        <end position="194"/>
    </location>
</feature>
<dbReference type="RefSeq" id="XP_056043954.1">
    <property type="nucleotide sequence ID" value="XM_056187577.1"/>
</dbReference>
<feature type="repeat" description="WD" evidence="9">
    <location>
        <begin position="287"/>
        <end position="329"/>
    </location>
</feature>
<dbReference type="EMBL" id="JARPMG010000005">
    <property type="protein sequence ID" value="KAJ8100504.1"/>
    <property type="molecule type" value="Genomic_DNA"/>
</dbReference>
<evidence type="ECO:0000256" key="3">
    <source>
        <dbReference type="ARBA" id="ARBA00022664"/>
    </source>
</evidence>
<keyword evidence="4" id="KW-0677">Repeat</keyword>
<dbReference type="SUPFAM" id="SSF50978">
    <property type="entry name" value="WD40 repeat-like"/>
    <property type="match status" value="1"/>
</dbReference>
<name>A0AAD7QS41_9ASCO</name>
<dbReference type="CDD" id="cd00200">
    <property type="entry name" value="WD40"/>
    <property type="match status" value="1"/>
</dbReference>
<keyword evidence="5" id="KW-0159">Chromosome partition</keyword>
<dbReference type="InterPro" id="IPR045245">
    <property type="entry name" value="Pfs2-like"/>
</dbReference>
<gene>
    <name evidence="12" type="ORF">POJ06DRAFT_252916</name>
</gene>
<dbReference type="FunFam" id="2.130.10.10:FF:001039">
    <property type="entry name" value="Polyadenylation factor subunit 2"/>
    <property type="match status" value="1"/>
</dbReference>
<evidence type="ECO:0000256" key="8">
    <source>
        <dbReference type="ARBA" id="ARBA00026154"/>
    </source>
</evidence>
<evidence type="ECO:0000313" key="13">
    <source>
        <dbReference type="Proteomes" id="UP001217417"/>
    </source>
</evidence>
<evidence type="ECO:0000256" key="10">
    <source>
        <dbReference type="RuleBase" id="RU369034"/>
    </source>
</evidence>
<protein>
    <recommendedName>
        <fullName evidence="8 10">Polyadenylation factor subunit 2</fullName>
    </recommendedName>
</protein>
<dbReference type="Gene3D" id="2.130.10.10">
    <property type="entry name" value="YVTN repeat-like/Quinoprotein amine dehydrogenase"/>
    <property type="match status" value="2"/>
</dbReference>
<sequence>MSYTRTDEAYGSSSYHKRQRNNYSQPSGYSQRSQQSIQLNYDYEEGQSHQPQQRKVGHRRTVDYTGAVARWRHKRVVCLYSKEPGVVRPRKDYLIDLFPPVAYCDNPISSTTLKFVHSSVNKVRHPVNLVRWTPEGRRLLGASSSGEFTLWNGMSFNFETIMQAHDQAIRAGEWSHNDDWFLSGDQEGIVKYWQPNMNNVKVLAAHREAVRDLSFSPTDAKFVTASDDSTLKIWNFNEGQEERTLTGHGWDVKCVNWHPTKGLIVSGSKDNLVKLWDPRTGKCLTTLHGHKNTITRAQFQPTRGDLLATSARDQTARIFDIRMMRDVAVLRGPSCDVTTLAWHPIHHSLLATGDFNGAIHFYLLDTYQAGAGASLSSVGMSAGGSSSAQTASVAATARSFEPVQSVPYAHESAIWSMEFHPMGHILCTGSNDKFARFWCRARPGDSAAFKDGYHLGHENSQASGYGADRHGYGGGHGSHY</sequence>
<evidence type="ECO:0000256" key="2">
    <source>
        <dbReference type="ARBA" id="ARBA00022574"/>
    </source>
</evidence>
<dbReference type="Proteomes" id="UP001217417">
    <property type="component" value="Unassembled WGS sequence"/>
</dbReference>
<dbReference type="InterPro" id="IPR036322">
    <property type="entry name" value="WD40_repeat_dom_sf"/>
</dbReference>
<keyword evidence="3 10" id="KW-0507">mRNA processing</keyword>
<dbReference type="SMART" id="SM00320">
    <property type="entry name" value="WD40"/>
    <property type="match status" value="7"/>
</dbReference>
<feature type="compositionally biased region" description="Polar residues" evidence="11">
    <location>
        <begin position="21"/>
        <end position="31"/>
    </location>
</feature>
<dbReference type="PANTHER" id="PTHR22836:SF0">
    <property type="entry name" value="PRE-MRNA 3' END PROCESSING PROTEIN WDR33"/>
    <property type="match status" value="1"/>
</dbReference>
<dbReference type="PROSITE" id="PS50294">
    <property type="entry name" value="WD_REPEATS_REGION"/>
    <property type="match status" value="4"/>
</dbReference>
<keyword evidence="2 9" id="KW-0853">WD repeat</keyword>
<accession>A0AAD7QS41</accession>
<evidence type="ECO:0000256" key="7">
    <source>
        <dbReference type="ARBA" id="ARBA00025498"/>
    </source>
</evidence>
<feature type="region of interest" description="Disordered" evidence="11">
    <location>
        <begin position="1"/>
        <end position="31"/>
    </location>
</feature>
<dbReference type="AlphaFoldDB" id="A0AAD7QS41"/>
<comment type="caution">
    <text evidence="12">The sequence shown here is derived from an EMBL/GenBank/DDBJ whole genome shotgun (WGS) entry which is preliminary data.</text>
</comment>
<dbReference type="GO" id="GO:0031124">
    <property type="term" value="P:mRNA 3'-end processing"/>
    <property type="evidence" value="ECO:0007669"/>
    <property type="project" value="UniProtKB-UniRule"/>
</dbReference>
<keyword evidence="13" id="KW-1185">Reference proteome</keyword>
<evidence type="ECO:0000256" key="11">
    <source>
        <dbReference type="SAM" id="MobiDB-lite"/>
    </source>
</evidence>
<evidence type="ECO:0000256" key="5">
    <source>
        <dbReference type="ARBA" id="ARBA00022829"/>
    </source>
</evidence>
<evidence type="ECO:0000256" key="6">
    <source>
        <dbReference type="ARBA" id="ARBA00023242"/>
    </source>
</evidence>
<proteinExistence type="predicted"/>
<feature type="repeat" description="WD" evidence="9">
    <location>
        <begin position="407"/>
        <end position="438"/>
    </location>
</feature>
<dbReference type="GO" id="GO:0005847">
    <property type="term" value="C:mRNA cleavage and polyadenylation specificity factor complex"/>
    <property type="evidence" value="ECO:0007669"/>
    <property type="project" value="TreeGrafter"/>
</dbReference>
<evidence type="ECO:0000256" key="4">
    <source>
        <dbReference type="ARBA" id="ARBA00022737"/>
    </source>
</evidence>
<keyword evidence="6 10" id="KW-0539">Nucleus</keyword>
<dbReference type="GeneID" id="80882743"/>
<feature type="repeat" description="WD" evidence="9">
    <location>
        <begin position="245"/>
        <end position="286"/>
    </location>
</feature>
<evidence type="ECO:0000256" key="1">
    <source>
        <dbReference type="ARBA" id="ARBA00004123"/>
    </source>
</evidence>
<dbReference type="InterPro" id="IPR001680">
    <property type="entry name" value="WD40_rpt"/>
</dbReference>
<dbReference type="PANTHER" id="PTHR22836">
    <property type="entry name" value="WD40 REPEAT PROTEIN"/>
    <property type="match status" value="1"/>
</dbReference>